<dbReference type="EMBL" id="GISG01131997">
    <property type="protein sequence ID" value="MBA4643141.1"/>
    <property type="molecule type" value="Transcribed_RNA"/>
</dbReference>
<feature type="transmembrane region" description="Helical" evidence="1">
    <location>
        <begin position="36"/>
        <end position="54"/>
    </location>
</feature>
<reference evidence="2" key="1">
    <citation type="journal article" date="2013" name="J. Plant Res.">
        <title>Effect of fungi and light on seed germination of three Opuntia species from semiarid lands of central Mexico.</title>
        <authorList>
            <person name="Delgado-Sanchez P."/>
            <person name="Jimenez-Bremont J.F."/>
            <person name="Guerrero-Gonzalez Mde L."/>
            <person name="Flores J."/>
        </authorList>
    </citation>
    <scope>NUCLEOTIDE SEQUENCE</scope>
    <source>
        <tissue evidence="2">Cladode</tissue>
    </source>
</reference>
<keyword evidence="1" id="KW-1133">Transmembrane helix</keyword>
<sequence>MDYPLFMRSILLLSNLVCLFVAIVCFTIDSDRWHEYLTSIITLIVTIWGFIVSCQINQCLLLAFTAASIVDFLVTLANTIFMLVLTVKWKKFCNGDIYFDDGSDWTCYDLNYKGYWGFVYAEITLLLLSLISRALSGVSSFFLVKFYFNDVKRDHE</sequence>
<keyword evidence="1" id="KW-0472">Membrane</keyword>
<dbReference type="AlphaFoldDB" id="A0A7C9DHI7"/>
<protein>
    <recommendedName>
        <fullName evidence="3">CASP-like protein</fullName>
    </recommendedName>
</protein>
<organism evidence="2">
    <name type="scientific">Opuntia streptacantha</name>
    <name type="common">Prickly pear cactus</name>
    <name type="synonym">Opuntia cardona</name>
    <dbReference type="NCBI Taxonomy" id="393608"/>
    <lineage>
        <taxon>Eukaryota</taxon>
        <taxon>Viridiplantae</taxon>
        <taxon>Streptophyta</taxon>
        <taxon>Embryophyta</taxon>
        <taxon>Tracheophyta</taxon>
        <taxon>Spermatophyta</taxon>
        <taxon>Magnoliopsida</taxon>
        <taxon>eudicotyledons</taxon>
        <taxon>Gunneridae</taxon>
        <taxon>Pentapetalae</taxon>
        <taxon>Caryophyllales</taxon>
        <taxon>Cactineae</taxon>
        <taxon>Cactaceae</taxon>
        <taxon>Opuntioideae</taxon>
        <taxon>Opuntia</taxon>
    </lineage>
</organism>
<feature type="transmembrane region" description="Helical" evidence="1">
    <location>
        <begin position="118"/>
        <end position="144"/>
    </location>
</feature>
<evidence type="ECO:0000256" key="1">
    <source>
        <dbReference type="SAM" id="Phobius"/>
    </source>
</evidence>
<evidence type="ECO:0008006" key="3">
    <source>
        <dbReference type="Google" id="ProtNLM"/>
    </source>
</evidence>
<keyword evidence="1" id="KW-0812">Transmembrane</keyword>
<reference evidence="2" key="2">
    <citation type="submission" date="2020-07" db="EMBL/GenBank/DDBJ databases">
        <authorList>
            <person name="Vera ALvarez R."/>
            <person name="Arias-Moreno D.M."/>
            <person name="Jimenez-Jacinto V."/>
            <person name="Jimenez-Bremont J.F."/>
            <person name="Swaminathan K."/>
            <person name="Moose S.P."/>
            <person name="Guerrero-Gonzalez M.L."/>
            <person name="Marino-Ramirez L."/>
            <person name="Landsman D."/>
            <person name="Rodriguez-Kessler M."/>
            <person name="Delgado-Sanchez P."/>
        </authorList>
    </citation>
    <scope>NUCLEOTIDE SEQUENCE</scope>
    <source>
        <tissue evidence="2">Cladode</tissue>
    </source>
</reference>
<feature type="transmembrane region" description="Helical" evidence="1">
    <location>
        <begin position="12"/>
        <end position="30"/>
    </location>
</feature>
<evidence type="ECO:0000313" key="2">
    <source>
        <dbReference type="EMBL" id="MBA4643141.1"/>
    </source>
</evidence>
<proteinExistence type="predicted"/>
<feature type="transmembrane region" description="Helical" evidence="1">
    <location>
        <begin position="61"/>
        <end position="85"/>
    </location>
</feature>
<accession>A0A7C9DHI7</accession>
<name>A0A7C9DHI7_OPUST</name>